<dbReference type="Proteomes" id="UP001583177">
    <property type="component" value="Unassembled WGS sequence"/>
</dbReference>
<evidence type="ECO:0000313" key="1">
    <source>
        <dbReference type="EMBL" id="KAL1847981.1"/>
    </source>
</evidence>
<dbReference type="PROSITE" id="PS51257">
    <property type="entry name" value="PROKAR_LIPOPROTEIN"/>
    <property type="match status" value="1"/>
</dbReference>
<name>A0ABR3VXU6_9PEZI</name>
<evidence type="ECO:0000313" key="2">
    <source>
        <dbReference type="Proteomes" id="UP001583177"/>
    </source>
</evidence>
<sequence>MSAPIKKASPQSQTAVIISGFACIGKSQLSKSQQVNKTTPKGFYKGYKVVDLDSSGYTVDPITKEKRSTADFVKHYIAAILPYKSQKVILMVSTHQEIRDEMCKKGLKYTLVYPNIKEKAEWLRRLEKRAGKDSLYNTFDKHWTMFVGGLDKGYAVESKKGAKRVMLNKDQYLTHVVDGVIGGA</sequence>
<reference evidence="1 2" key="1">
    <citation type="journal article" date="2024" name="IMA Fungus">
        <title>IMA Genome - F19 : A genome assembly and annotation guide to empower mycologists, including annotated draft genome sequences of Ceratocystis pirilliformis, Diaporthe australafricana, Fusarium ophioides, Paecilomyces lecythidis, and Sporothrix stenoceras.</title>
        <authorList>
            <person name="Aylward J."/>
            <person name="Wilson A.M."/>
            <person name="Visagie C.M."/>
            <person name="Spraker J."/>
            <person name="Barnes I."/>
            <person name="Buitendag C."/>
            <person name="Ceriani C."/>
            <person name="Del Mar Angel L."/>
            <person name="du Plessis D."/>
            <person name="Fuchs T."/>
            <person name="Gasser K."/>
            <person name="Kramer D."/>
            <person name="Li W."/>
            <person name="Munsamy K."/>
            <person name="Piso A."/>
            <person name="Price J.L."/>
            <person name="Sonnekus B."/>
            <person name="Thomas C."/>
            <person name="van der Nest A."/>
            <person name="van Dijk A."/>
            <person name="van Heerden A."/>
            <person name="van Vuuren N."/>
            <person name="Yilmaz N."/>
            <person name="Duong T.A."/>
            <person name="van der Merwe N.A."/>
            <person name="Wingfield M.J."/>
            <person name="Wingfield B.D."/>
        </authorList>
    </citation>
    <scope>NUCLEOTIDE SEQUENCE [LARGE SCALE GENOMIC DNA]</scope>
    <source>
        <strain evidence="1 2">CMW 18300</strain>
    </source>
</reference>
<keyword evidence="2" id="KW-1185">Reference proteome</keyword>
<accession>A0ABR3VXU6</accession>
<dbReference type="EMBL" id="JAWRVE010000228">
    <property type="protein sequence ID" value="KAL1847981.1"/>
    <property type="molecule type" value="Genomic_DNA"/>
</dbReference>
<organism evidence="1 2">
    <name type="scientific">Diaporthe australafricana</name>
    <dbReference type="NCBI Taxonomy" id="127596"/>
    <lineage>
        <taxon>Eukaryota</taxon>
        <taxon>Fungi</taxon>
        <taxon>Dikarya</taxon>
        <taxon>Ascomycota</taxon>
        <taxon>Pezizomycotina</taxon>
        <taxon>Sordariomycetes</taxon>
        <taxon>Sordariomycetidae</taxon>
        <taxon>Diaporthales</taxon>
        <taxon>Diaporthaceae</taxon>
        <taxon>Diaporthe</taxon>
    </lineage>
</organism>
<gene>
    <name evidence="1" type="ORF">Daus18300_013741</name>
</gene>
<comment type="caution">
    <text evidence="1">The sequence shown here is derived from an EMBL/GenBank/DDBJ whole genome shotgun (WGS) entry which is preliminary data.</text>
</comment>
<protein>
    <submittedName>
        <fullName evidence="1">Uncharacterized protein</fullName>
    </submittedName>
</protein>
<proteinExistence type="predicted"/>